<accession>A0A917LHS3</accession>
<dbReference type="PROSITE" id="PS50801">
    <property type="entry name" value="STAS"/>
    <property type="match status" value="1"/>
</dbReference>
<evidence type="ECO:0000256" key="1">
    <source>
        <dbReference type="ARBA" id="ARBA00009013"/>
    </source>
</evidence>
<dbReference type="InterPro" id="IPR003658">
    <property type="entry name" value="Anti-sigma_ant"/>
</dbReference>
<evidence type="ECO:0000256" key="4">
    <source>
        <dbReference type="RuleBase" id="RU003749"/>
    </source>
</evidence>
<feature type="domain" description="STAS" evidence="5">
    <location>
        <begin position="3"/>
        <end position="110"/>
    </location>
</feature>
<dbReference type="InterPro" id="IPR002645">
    <property type="entry name" value="STAS_dom"/>
</dbReference>
<protein>
    <recommendedName>
        <fullName evidence="4">Anti-sigma factor antagonist</fullName>
    </recommendedName>
</protein>
<name>A0A917LHS3_9BACI</name>
<dbReference type="PANTHER" id="PTHR33495:SF9">
    <property type="entry name" value="ANTI-SIGMA-B FACTOR ANTAGONIST"/>
    <property type="match status" value="1"/>
</dbReference>
<evidence type="ECO:0000259" key="5">
    <source>
        <dbReference type="PROSITE" id="PS50801"/>
    </source>
</evidence>
<evidence type="ECO:0000256" key="2">
    <source>
        <dbReference type="ARBA" id="ARBA00022553"/>
    </source>
</evidence>
<organism evidence="6 7">
    <name type="scientific">Lysinibacillus alkalisoli</name>
    <dbReference type="NCBI Taxonomy" id="1911548"/>
    <lineage>
        <taxon>Bacteria</taxon>
        <taxon>Bacillati</taxon>
        <taxon>Bacillota</taxon>
        <taxon>Bacilli</taxon>
        <taxon>Bacillales</taxon>
        <taxon>Bacillaceae</taxon>
        <taxon>Lysinibacillus</taxon>
    </lineage>
</organism>
<dbReference type="NCBIfam" id="TIGR00377">
    <property type="entry name" value="ant_ant_sig"/>
    <property type="match status" value="1"/>
</dbReference>
<comment type="similarity">
    <text evidence="1 4">Belongs to the anti-sigma-factor antagonist family.</text>
</comment>
<evidence type="ECO:0000256" key="3">
    <source>
        <dbReference type="ARBA" id="ARBA00024670"/>
    </source>
</evidence>
<reference evidence="6" key="1">
    <citation type="journal article" date="2014" name="Int. J. Syst. Evol. Microbiol.">
        <title>Complete genome sequence of Corynebacterium casei LMG S-19264T (=DSM 44701T), isolated from a smear-ripened cheese.</title>
        <authorList>
            <consortium name="US DOE Joint Genome Institute (JGI-PGF)"/>
            <person name="Walter F."/>
            <person name="Albersmeier A."/>
            <person name="Kalinowski J."/>
            <person name="Ruckert C."/>
        </authorList>
    </citation>
    <scope>NUCLEOTIDE SEQUENCE</scope>
    <source>
        <strain evidence="6">CGMCC 1.15760</strain>
    </source>
</reference>
<dbReference type="Gene3D" id="3.30.750.24">
    <property type="entry name" value="STAS domain"/>
    <property type="match status" value="1"/>
</dbReference>
<dbReference type="Proteomes" id="UP000616608">
    <property type="component" value="Unassembled WGS sequence"/>
</dbReference>
<dbReference type="GO" id="GO:0043856">
    <property type="term" value="F:anti-sigma factor antagonist activity"/>
    <property type="evidence" value="ECO:0007669"/>
    <property type="project" value="InterPro"/>
</dbReference>
<evidence type="ECO:0000313" key="6">
    <source>
        <dbReference type="EMBL" id="GGG24906.1"/>
    </source>
</evidence>
<dbReference type="SUPFAM" id="SSF52091">
    <property type="entry name" value="SpoIIaa-like"/>
    <property type="match status" value="1"/>
</dbReference>
<sequence>MEITINFKEEKEILHVLVKGEIDAYTAPKLRDKLDAIEIEEKANIAIDLSEVTYIDSTGLGVFVAFYKRATRETAHVRLVGLSERIKRLFEITGLSDLMDIDTDKKVELS</sequence>
<dbReference type="PANTHER" id="PTHR33495">
    <property type="entry name" value="ANTI-SIGMA FACTOR ANTAGONIST TM_1081-RELATED-RELATED"/>
    <property type="match status" value="1"/>
</dbReference>
<keyword evidence="2" id="KW-0597">Phosphoprotein</keyword>
<dbReference type="RefSeq" id="WP_188614846.1">
    <property type="nucleotide sequence ID" value="NZ_BMJT01000006.1"/>
</dbReference>
<dbReference type="InterPro" id="IPR036513">
    <property type="entry name" value="STAS_dom_sf"/>
</dbReference>
<proteinExistence type="inferred from homology"/>
<dbReference type="AlphaFoldDB" id="A0A917LHS3"/>
<dbReference type="Pfam" id="PF01740">
    <property type="entry name" value="STAS"/>
    <property type="match status" value="1"/>
</dbReference>
<keyword evidence="7" id="KW-1185">Reference proteome</keyword>
<dbReference type="EMBL" id="BMJT01000006">
    <property type="protein sequence ID" value="GGG24906.1"/>
    <property type="molecule type" value="Genomic_DNA"/>
</dbReference>
<evidence type="ECO:0000313" key="7">
    <source>
        <dbReference type="Proteomes" id="UP000616608"/>
    </source>
</evidence>
<comment type="function">
    <text evidence="3">Positive regulator of sigma-B activity. Non-phosphorylated RsbV binds to RsbW, preventing its association with sigma-B. When phosphorylated, releases RsbW, which is then free to complex with and inactivate sigma-B.</text>
</comment>
<comment type="caution">
    <text evidence="6">The sequence shown here is derived from an EMBL/GenBank/DDBJ whole genome shotgun (WGS) entry which is preliminary data.</text>
</comment>
<dbReference type="CDD" id="cd07043">
    <property type="entry name" value="STAS_anti-anti-sigma_factors"/>
    <property type="match status" value="1"/>
</dbReference>
<reference evidence="6" key="2">
    <citation type="submission" date="2020-09" db="EMBL/GenBank/DDBJ databases">
        <authorList>
            <person name="Sun Q."/>
            <person name="Zhou Y."/>
        </authorList>
    </citation>
    <scope>NUCLEOTIDE SEQUENCE</scope>
    <source>
        <strain evidence="6">CGMCC 1.15760</strain>
    </source>
</reference>
<gene>
    <name evidence="6" type="primary">rsbV</name>
    <name evidence="6" type="ORF">GCM10007425_19300</name>
</gene>